<evidence type="ECO:0000313" key="13">
    <source>
        <dbReference type="WBParaSite" id="maker-uti_cns_0004895-snap-gene-0.2-mRNA-1"/>
    </source>
</evidence>
<dbReference type="GO" id="GO:0006629">
    <property type="term" value="P:lipid metabolic process"/>
    <property type="evidence" value="ECO:0007669"/>
    <property type="project" value="TreeGrafter"/>
</dbReference>
<dbReference type="GO" id="GO:0005637">
    <property type="term" value="C:nuclear inner membrane"/>
    <property type="evidence" value="ECO:0007669"/>
    <property type="project" value="TreeGrafter"/>
</dbReference>
<feature type="transmembrane region" description="Helical" evidence="11">
    <location>
        <begin position="746"/>
        <end position="768"/>
    </location>
</feature>
<evidence type="ECO:0000256" key="2">
    <source>
        <dbReference type="ARBA" id="ARBA00004259"/>
    </source>
</evidence>
<dbReference type="Pfam" id="PF07787">
    <property type="entry name" value="TMEM43"/>
    <property type="match status" value="1"/>
</dbReference>
<dbReference type="PANTHER" id="PTHR13416:SF2">
    <property type="entry name" value="TRANSMEMBRANE PROTEIN 43"/>
    <property type="match status" value="1"/>
</dbReference>
<dbReference type="GO" id="GO:0005789">
    <property type="term" value="C:endoplasmic reticulum membrane"/>
    <property type="evidence" value="ECO:0007669"/>
    <property type="project" value="UniProtKB-SubCell"/>
</dbReference>
<dbReference type="PANTHER" id="PTHR13416">
    <property type="match status" value="1"/>
</dbReference>
<proteinExistence type="inferred from homology"/>
<keyword evidence="7 11" id="KW-1133">Transmembrane helix</keyword>
<dbReference type="InterPro" id="IPR012430">
    <property type="entry name" value="TMEM43_fam"/>
</dbReference>
<name>A0A1I8H7H5_9PLAT</name>
<evidence type="ECO:0000256" key="7">
    <source>
        <dbReference type="ARBA" id="ARBA00022989"/>
    </source>
</evidence>
<protein>
    <submittedName>
        <fullName evidence="13">Protein kinase domain-containing protein</fullName>
    </submittedName>
</protein>
<dbReference type="WBParaSite" id="maker-uti_cns_0004895-snap-gene-0.2-mRNA-1">
    <property type="protein sequence ID" value="maker-uti_cns_0004895-snap-gene-0.2-mRNA-1"/>
    <property type="gene ID" value="maker-uti_cns_0004895-snap-gene-0.2"/>
</dbReference>
<reference evidence="13" key="1">
    <citation type="submission" date="2016-11" db="UniProtKB">
        <authorList>
            <consortium name="WormBaseParasite"/>
        </authorList>
    </citation>
    <scope>IDENTIFICATION</scope>
</reference>
<dbReference type="Pfam" id="PF13516">
    <property type="entry name" value="LRR_6"/>
    <property type="match status" value="2"/>
</dbReference>
<comment type="subcellular location">
    <subcellularLocation>
        <location evidence="1">Endomembrane system</location>
        <topology evidence="1">Multi-pass membrane protein</topology>
    </subcellularLocation>
    <subcellularLocation>
        <location evidence="3">Endoplasmic reticulum membrane</location>
    </subcellularLocation>
    <subcellularLocation>
        <location evidence="2">Nucleus envelope</location>
    </subcellularLocation>
</comment>
<organism evidence="12 13">
    <name type="scientific">Macrostomum lignano</name>
    <dbReference type="NCBI Taxonomy" id="282301"/>
    <lineage>
        <taxon>Eukaryota</taxon>
        <taxon>Metazoa</taxon>
        <taxon>Spiralia</taxon>
        <taxon>Lophotrochozoa</taxon>
        <taxon>Platyhelminthes</taxon>
        <taxon>Rhabditophora</taxon>
        <taxon>Macrostomorpha</taxon>
        <taxon>Macrostomida</taxon>
        <taxon>Macrostomidae</taxon>
        <taxon>Macrostomum</taxon>
    </lineage>
</organism>
<keyword evidence="12" id="KW-1185">Reference proteome</keyword>
<evidence type="ECO:0000256" key="11">
    <source>
        <dbReference type="SAM" id="Phobius"/>
    </source>
</evidence>
<evidence type="ECO:0000256" key="10">
    <source>
        <dbReference type="SAM" id="MobiDB-lite"/>
    </source>
</evidence>
<evidence type="ECO:0000256" key="6">
    <source>
        <dbReference type="ARBA" id="ARBA00022824"/>
    </source>
</evidence>
<keyword evidence="6" id="KW-0256">Endoplasmic reticulum</keyword>
<dbReference type="Proteomes" id="UP000095280">
    <property type="component" value="Unplaced"/>
</dbReference>
<evidence type="ECO:0000256" key="3">
    <source>
        <dbReference type="ARBA" id="ARBA00004586"/>
    </source>
</evidence>
<dbReference type="PROSITE" id="PS51450">
    <property type="entry name" value="LRR"/>
    <property type="match status" value="2"/>
</dbReference>
<dbReference type="GO" id="GO:0071763">
    <property type="term" value="P:nuclear membrane organization"/>
    <property type="evidence" value="ECO:0007669"/>
    <property type="project" value="TreeGrafter"/>
</dbReference>
<dbReference type="Gene3D" id="3.80.10.10">
    <property type="entry name" value="Ribonuclease Inhibitor"/>
    <property type="match status" value="1"/>
</dbReference>
<evidence type="ECO:0000256" key="5">
    <source>
        <dbReference type="ARBA" id="ARBA00022692"/>
    </source>
</evidence>
<evidence type="ECO:0000256" key="9">
    <source>
        <dbReference type="ARBA" id="ARBA00023242"/>
    </source>
</evidence>
<dbReference type="InterPro" id="IPR032675">
    <property type="entry name" value="LRR_dom_sf"/>
</dbReference>
<keyword evidence="8 11" id="KW-0472">Membrane</keyword>
<evidence type="ECO:0000256" key="1">
    <source>
        <dbReference type="ARBA" id="ARBA00004127"/>
    </source>
</evidence>
<keyword evidence="9" id="KW-0539">Nucleus</keyword>
<feature type="compositionally biased region" description="Basic and acidic residues" evidence="10">
    <location>
        <begin position="93"/>
        <end position="117"/>
    </location>
</feature>
<evidence type="ECO:0000313" key="12">
    <source>
        <dbReference type="Proteomes" id="UP000095280"/>
    </source>
</evidence>
<dbReference type="InterPro" id="IPR001611">
    <property type="entry name" value="Leu-rich_rpt"/>
</dbReference>
<sequence length="983" mass="108313">LCAPTRTLLHLSLSNNRLTETRSAIALAQVCSRFFLTHEETVQRRRLMSVDFRSGTSPPPSRKGADRPGSVRSIDKDKDKKSAAAAAKTAGKGKKDEKAKPDDKAKGKAASKEDPKAKGKAAQASEKDAKAGAKSGKGRGARVKVSTPQPEPEQVEVHFDSEHPLLERADASYAPGHLLVPGNYALALLNLSRNHITDRGVDEWKTAIKYQAAYMAKQKVHGTGMLKLMLQGNPFSTETDNYKALEDALNARDPLRPGRPAAAKAAWQGGPNHLLSLMRLRCHLVMHRASGSQAGRLLAGLGALARLALATADQLQHQIQPADHHLLEIVAAVGVVLLVLLLRLRLREAGILALIPRREHRDAGVQLNCRLVFSRHLANALVLLRLLLLTAELSCLLLHHGRHLRQSLLLLTTQLRLAVGCDATLLPVRMYRRNFPNDPGFADSIAVAARQQQMQQSLGSNRTRGVRLVRYFVVAALLLSGCCLAYWNEARAVARDRILYEGLERVTSLPAAEYHSTGNEGRLVHVSGQLTVSGWCLDPEFRVRLRAYRMQRTVEMYQWREELEHSEVTQPDGSSRTESVPVYRTDWLPYLVDSRQFQEQRQHQNPRSLPHASINFTADAASLGAFELAPVFLDQLTADTALKNPPSSEVPLEELSKRGYQWLDGHLYAAGSDPRRPQVSDARIRWSYGGLAGEAVTIVGRQSGSSLAAFPVPDGEIDSIALLARGYQSPRRMFAWQLAKSRLHLWLLRAAAWLLMLIACFVPGSRGVEILLWRLAPPLRPLLALPPVTLYVCLSGCLSLAVTGVAWLRHRPVMGLTLMLLKSALVWRGLARRFDVPAARARFQVQSHLAVSKAALKRLTGEFELDSVFRLDLAKRGLESLGCLPDCTCLEFLNLSSNRLADAAMLGGLKRLRYLDLSGNRLASLAGLEGCEALLHLDLAGNLIAWGRGPVAWRVALVCQRPRLDSKCSRINLGLNWNLGLAL</sequence>
<dbReference type="AlphaFoldDB" id="A0A1I8H7H5"/>
<accession>A0A1I8H7H5</accession>
<feature type="transmembrane region" description="Helical" evidence="11">
    <location>
        <begin position="468"/>
        <end position="487"/>
    </location>
</feature>
<feature type="transmembrane region" description="Helical" evidence="11">
    <location>
        <begin position="788"/>
        <end position="808"/>
    </location>
</feature>
<keyword evidence="5 11" id="KW-0812">Transmembrane</keyword>
<evidence type="ECO:0000256" key="8">
    <source>
        <dbReference type="ARBA" id="ARBA00023136"/>
    </source>
</evidence>
<feature type="region of interest" description="Disordered" evidence="10">
    <location>
        <begin position="49"/>
        <end position="156"/>
    </location>
</feature>
<dbReference type="SUPFAM" id="SSF52058">
    <property type="entry name" value="L domain-like"/>
    <property type="match status" value="1"/>
</dbReference>
<evidence type="ECO:0000256" key="4">
    <source>
        <dbReference type="ARBA" id="ARBA00006627"/>
    </source>
</evidence>
<feature type="compositionally biased region" description="Basic and acidic residues" evidence="10">
    <location>
        <begin position="73"/>
        <end position="82"/>
    </location>
</feature>
<comment type="similarity">
    <text evidence="4">Belongs to the TMEM43 family.</text>
</comment>
<dbReference type="SMART" id="SM00368">
    <property type="entry name" value="LRR_RI"/>
    <property type="match status" value="3"/>
</dbReference>